<dbReference type="RefSeq" id="WP_344084163.1">
    <property type="nucleotide sequence ID" value="NZ_BAAAPO010000031.1"/>
</dbReference>
<dbReference type="InterPro" id="IPR000086">
    <property type="entry name" value="NUDIX_hydrolase_dom"/>
</dbReference>
<dbReference type="PANTHER" id="PTHR43736:SF1">
    <property type="entry name" value="DIHYDRONEOPTERIN TRIPHOSPHATE DIPHOSPHATASE"/>
    <property type="match status" value="1"/>
</dbReference>
<dbReference type="Proteomes" id="UP001499938">
    <property type="component" value="Unassembled WGS sequence"/>
</dbReference>
<dbReference type="InterPro" id="IPR015797">
    <property type="entry name" value="NUDIX_hydrolase-like_dom_sf"/>
</dbReference>
<dbReference type="CDD" id="cd03674">
    <property type="entry name" value="NUDIX_Hydrolase"/>
    <property type="match status" value="1"/>
</dbReference>
<proteinExistence type="inferred from homology"/>
<dbReference type="EMBL" id="BAAAPO010000031">
    <property type="protein sequence ID" value="GAA1794817.1"/>
    <property type="molecule type" value="Genomic_DNA"/>
</dbReference>
<organism evidence="3 4">
    <name type="scientific">Nostocoides veronense</name>
    <dbReference type="NCBI Taxonomy" id="330836"/>
    <lineage>
        <taxon>Bacteria</taxon>
        <taxon>Bacillati</taxon>
        <taxon>Actinomycetota</taxon>
        <taxon>Actinomycetes</taxon>
        <taxon>Micrococcales</taxon>
        <taxon>Intrasporangiaceae</taxon>
        <taxon>Nostocoides</taxon>
    </lineage>
</organism>
<dbReference type="SUPFAM" id="SSF55811">
    <property type="entry name" value="Nudix"/>
    <property type="match status" value="1"/>
</dbReference>
<evidence type="ECO:0000259" key="2">
    <source>
        <dbReference type="PROSITE" id="PS51462"/>
    </source>
</evidence>
<dbReference type="GO" id="GO:0016787">
    <property type="term" value="F:hydrolase activity"/>
    <property type="evidence" value="ECO:0007669"/>
    <property type="project" value="UniProtKB-KW"/>
</dbReference>
<evidence type="ECO:0000256" key="1">
    <source>
        <dbReference type="ARBA" id="ARBA00005582"/>
    </source>
</evidence>
<gene>
    <name evidence="3" type="ORF">GCM10009811_19130</name>
</gene>
<comment type="similarity">
    <text evidence="1">Belongs to the Nudix hydrolase family.</text>
</comment>
<dbReference type="Pfam" id="PF00293">
    <property type="entry name" value="NUDIX"/>
    <property type="match status" value="1"/>
</dbReference>
<protein>
    <submittedName>
        <fullName evidence="3">NUDIX hydrolase</fullName>
    </submittedName>
</protein>
<dbReference type="Gene3D" id="3.90.79.10">
    <property type="entry name" value="Nucleoside Triphosphate Pyrophosphohydrolase"/>
    <property type="match status" value="1"/>
</dbReference>
<keyword evidence="3" id="KW-0378">Hydrolase</keyword>
<dbReference type="PANTHER" id="PTHR43736">
    <property type="entry name" value="ADP-RIBOSE PYROPHOSPHATASE"/>
    <property type="match status" value="1"/>
</dbReference>
<comment type="caution">
    <text evidence="3">The sequence shown here is derived from an EMBL/GenBank/DDBJ whole genome shotgun (WGS) entry which is preliminary data.</text>
</comment>
<accession>A0ABP4XU02</accession>
<sequence length="189" mass="20475">MSGIAPASVRHLYDDALALLLGWRAPDENQEQLRRSFLRALSGDPMAVAKSGPPSHLTASCLVLSPDGRSVLLHLHARAGVWLQFGGHLESRDDSVHAAATRELREESGLDDLEPQDEPIDLDRHQLVGRFGDCAEHLDVRYLAVAPAGLMPRASEESNDIAWFPVDALPPNTAPDVARLISVGQARLG</sequence>
<reference evidence="4" key="1">
    <citation type="journal article" date="2019" name="Int. J. Syst. Evol. Microbiol.">
        <title>The Global Catalogue of Microorganisms (GCM) 10K type strain sequencing project: providing services to taxonomists for standard genome sequencing and annotation.</title>
        <authorList>
            <consortium name="The Broad Institute Genomics Platform"/>
            <consortium name="The Broad Institute Genome Sequencing Center for Infectious Disease"/>
            <person name="Wu L."/>
            <person name="Ma J."/>
        </authorList>
    </citation>
    <scope>NUCLEOTIDE SEQUENCE [LARGE SCALE GENOMIC DNA]</scope>
    <source>
        <strain evidence="4">JCM 15592</strain>
    </source>
</reference>
<evidence type="ECO:0000313" key="3">
    <source>
        <dbReference type="EMBL" id="GAA1794817.1"/>
    </source>
</evidence>
<evidence type="ECO:0000313" key="4">
    <source>
        <dbReference type="Proteomes" id="UP001499938"/>
    </source>
</evidence>
<keyword evidence="4" id="KW-1185">Reference proteome</keyword>
<dbReference type="PROSITE" id="PS51462">
    <property type="entry name" value="NUDIX"/>
    <property type="match status" value="1"/>
</dbReference>
<name>A0ABP4XU02_9MICO</name>
<feature type="domain" description="Nudix hydrolase" evidence="2">
    <location>
        <begin position="54"/>
        <end position="187"/>
    </location>
</feature>